<protein>
    <submittedName>
        <fullName evidence="1">Uncharacterized protein</fullName>
    </submittedName>
</protein>
<reference evidence="2" key="1">
    <citation type="journal article" date="2023" name="Proc. Natl. Acad. Sci. U.S.A.">
        <title>Genomic and structural basis for evolution of tropane alkaloid biosynthesis.</title>
        <authorList>
            <person name="Wanga Y.-J."/>
            <person name="Taina T."/>
            <person name="Yua J.-Y."/>
            <person name="Lia J."/>
            <person name="Xua B."/>
            <person name="Chenc J."/>
            <person name="D'Auriad J.C."/>
            <person name="Huanga J.-P."/>
            <person name="Huanga S.-X."/>
        </authorList>
    </citation>
    <scope>NUCLEOTIDE SEQUENCE [LARGE SCALE GENOMIC DNA]</scope>
    <source>
        <strain evidence="2">cv. KIB-2019</strain>
    </source>
</reference>
<evidence type="ECO:0000313" key="2">
    <source>
        <dbReference type="Proteomes" id="UP001152561"/>
    </source>
</evidence>
<sequence length="146" mass="16752">MLSSTTSMGPITRLLIVSVMEVRMHPFLIFNNYHLSSLTTYRLMEMVQFQQNLQRLMGLMQKLGLESLGITEESSVTAMCFRVVKHWLRADHDPYYNPINDYVILPTAFDIARHQEKGLDVTSVREEWEIVSESQDGEENAASGKP</sequence>
<dbReference type="EMBL" id="JAJAGQ010000003">
    <property type="protein sequence ID" value="KAJ8567793.1"/>
    <property type="molecule type" value="Genomic_DNA"/>
</dbReference>
<dbReference type="AlphaFoldDB" id="A0A9Q1RMI4"/>
<comment type="caution">
    <text evidence="1">The sequence shown here is derived from an EMBL/GenBank/DDBJ whole genome shotgun (WGS) entry which is preliminary data.</text>
</comment>
<evidence type="ECO:0000313" key="1">
    <source>
        <dbReference type="EMBL" id="KAJ8567793.1"/>
    </source>
</evidence>
<accession>A0A9Q1RMI4</accession>
<name>A0A9Q1RMI4_9SOLA</name>
<dbReference type="Proteomes" id="UP001152561">
    <property type="component" value="Unassembled WGS sequence"/>
</dbReference>
<gene>
    <name evidence="1" type="ORF">K7X08_020001</name>
</gene>
<dbReference type="OrthoDB" id="190846at2759"/>
<keyword evidence="2" id="KW-1185">Reference proteome</keyword>
<proteinExistence type="predicted"/>
<organism evidence="1 2">
    <name type="scientific">Anisodus acutangulus</name>
    <dbReference type="NCBI Taxonomy" id="402998"/>
    <lineage>
        <taxon>Eukaryota</taxon>
        <taxon>Viridiplantae</taxon>
        <taxon>Streptophyta</taxon>
        <taxon>Embryophyta</taxon>
        <taxon>Tracheophyta</taxon>
        <taxon>Spermatophyta</taxon>
        <taxon>Magnoliopsida</taxon>
        <taxon>eudicotyledons</taxon>
        <taxon>Gunneridae</taxon>
        <taxon>Pentapetalae</taxon>
        <taxon>asterids</taxon>
        <taxon>lamiids</taxon>
        <taxon>Solanales</taxon>
        <taxon>Solanaceae</taxon>
        <taxon>Solanoideae</taxon>
        <taxon>Hyoscyameae</taxon>
        <taxon>Anisodus</taxon>
    </lineage>
</organism>